<sequence length="311" mass="34498">MQAMHAELNALRQAPELGAAAYGFVPVAPSGVATGGGEPVVAPQRPLELRDWCGMSLEKFAGTGAPIEAADWLSAVIDKLESFHVHASDWVPYAHQLLKGEALVWWRNVQLSRPAARGPITWIEFVIQFERRFYPVSFVDKMKTQLERCHQGKRTVTEYEMDFNHIVRFVPHVDFRSTVERALGVEKDLKGHFGGPIQKKDKHHHHQPYSGTSSQSRASGGGSRDGSTQYRAIVKPGLGLCSRCGKDHKEVVCRKNLNSKVVWEPVSSSLFGQRGSPHMMTGVSFGQQHSTPTQEFLPISFVPQYLPASSS</sequence>
<organism evidence="4 5">
    <name type="scientific">Panicum virgatum</name>
    <name type="common">Blackwell switchgrass</name>
    <dbReference type="NCBI Taxonomy" id="38727"/>
    <lineage>
        <taxon>Eukaryota</taxon>
        <taxon>Viridiplantae</taxon>
        <taxon>Streptophyta</taxon>
        <taxon>Embryophyta</taxon>
        <taxon>Tracheophyta</taxon>
        <taxon>Spermatophyta</taxon>
        <taxon>Magnoliopsida</taxon>
        <taxon>Liliopsida</taxon>
        <taxon>Poales</taxon>
        <taxon>Poaceae</taxon>
        <taxon>PACMAD clade</taxon>
        <taxon>Panicoideae</taxon>
        <taxon>Panicodae</taxon>
        <taxon>Paniceae</taxon>
        <taxon>Panicinae</taxon>
        <taxon>Panicum</taxon>
        <taxon>Panicum sect. Hiantes</taxon>
    </lineage>
</organism>
<dbReference type="EMBL" id="CM029040">
    <property type="protein sequence ID" value="KAG2634071.1"/>
    <property type="molecule type" value="Genomic_DNA"/>
</dbReference>
<proteinExistence type="predicted"/>
<comment type="caution">
    <text evidence="4">The sequence shown here is derived from an EMBL/GenBank/DDBJ whole genome shotgun (WGS) entry which is preliminary data.</text>
</comment>
<dbReference type="AlphaFoldDB" id="A0A8T0VBD4"/>
<protein>
    <recommendedName>
        <fullName evidence="3">ELM2 domain-containing protein</fullName>
    </recommendedName>
</protein>
<accession>A0A8T0VBD4</accession>
<evidence type="ECO:0000256" key="1">
    <source>
        <dbReference type="ARBA" id="ARBA00023242"/>
    </source>
</evidence>
<dbReference type="Proteomes" id="UP000823388">
    <property type="component" value="Chromosome 2N"/>
</dbReference>
<reference evidence="4" key="1">
    <citation type="submission" date="2020-05" db="EMBL/GenBank/DDBJ databases">
        <title>WGS assembly of Panicum virgatum.</title>
        <authorList>
            <person name="Lovell J.T."/>
            <person name="Jenkins J."/>
            <person name="Shu S."/>
            <person name="Juenger T.E."/>
            <person name="Schmutz J."/>
        </authorList>
    </citation>
    <scope>NUCLEOTIDE SEQUENCE</scope>
    <source>
        <strain evidence="4">AP13</strain>
    </source>
</reference>
<evidence type="ECO:0000313" key="4">
    <source>
        <dbReference type="EMBL" id="KAG2634071.1"/>
    </source>
</evidence>
<feature type="region of interest" description="Disordered" evidence="2">
    <location>
        <begin position="193"/>
        <end position="229"/>
    </location>
</feature>
<dbReference type="InterPro" id="IPR005162">
    <property type="entry name" value="Retrotrans_gag_dom"/>
</dbReference>
<evidence type="ECO:0000313" key="5">
    <source>
        <dbReference type="Proteomes" id="UP000823388"/>
    </source>
</evidence>
<evidence type="ECO:0000256" key="2">
    <source>
        <dbReference type="SAM" id="MobiDB-lite"/>
    </source>
</evidence>
<dbReference type="PROSITE" id="PS51156">
    <property type="entry name" value="ELM2"/>
    <property type="match status" value="1"/>
</dbReference>
<evidence type="ECO:0000259" key="3">
    <source>
        <dbReference type="PROSITE" id="PS51156"/>
    </source>
</evidence>
<feature type="domain" description="ELM2" evidence="3">
    <location>
        <begin position="221"/>
        <end position="311"/>
    </location>
</feature>
<gene>
    <name evidence="4" type="ORF">PVAP13_2NG231303</name>
</gene>
<keyword evidence="5" id="KW-1185">Reference proteome</keyword>
<keyword evidence="1" id="KW-0539">Nucleus</keyword>
<name>A0A8T0VBD4_PANVG</name>
<dbReference type="InterPro" id="IPR000949">
    <property type="entry name" value="ELM2_dom"/>
</dbReference>
<dbReference type="Pfam" id="PF03732">
    <property type="entry name" value="Retrotrans_gag"/>
    <property type="match status" value="1"/>
</dbReference>